<dbReference type="EMBL" id="JFZB01000037">
    <property type="protein sequence ID" value="KFI24698.1"/>
    <property type="molecule type" value="Genomic_DNA"/>
</dbReference>
<dbReference type="InterPro" id="IPR003140">
    <property type="entry name" value="PLipase/COase/thioEstase"/>
</dbReference>
<dbReference type="OrthoDB" id="9801763at2"/>
<organism evidence="4 5">
    <name type="scientific">Paenirhodobacter enshiensis</name>
    <dbReference type="NCBI Taxonomy" id="1105367"/>
    <lineage>
        <taxon>Bacteria</taxon>
        <taxon>Pseudomonadati</taxon>
        <taxon>Pseudomonadota</taxon>
        <taxon>Alphaproteobacteria</taxon>
        <taxon>Rhodobacterales</taxon>
        <taxon>Rhodobacter group</taxon>
        <taxon>Paenirhodobacter</taxon>
    </lineage>
</organism>
<dbReference type="Gene3D" id="3.40.50.1820">
    <property type="entry name" value="alpha/beta hydrolase"/>
    <property type="match status" value="1"/>
</dbReference>
<evidence type="ECO:0000259" key="3">
    <source>
        <dbReference type="Pfam" id="PF02230"/>
    </source>
</evidence>
<dbReference type="InterPro" id="IPR050565">
    <property type="entry name" value="LYPA1-2/EST-like"/>
</dbReference>
<accession>A0A086XRP8</accession>
<comment type="similarity">
    <text evidence="1">Belongs to the AB hydrolase superfamily. AB hydrolase 2 family.</text>
</comment>
<protein>
    <submittedName>
        <fullName evidence="4">Phospholipase</fullName>
    </submittedName>
</protein>
<evidence type="ECO:0000256" key="1">
    <source>
        <dbReference type="ARBA" id="ARBA00006499"/>
    </source>
</evidence>
<comment type="caution">
    <text evidence="4">The sequence shown here is derived from an EMBL/GenBank/DDBJ whole genome shotgun (WGS) entry which is preliminary data.</text>
</comment>
<sequence>MTRKLKAGRFGPKSGKTTSVVVFLHGYGSNGADLLGLAEPMSGALPDTLFVAPDGPEPSRGNPMGFQWFSVPRFDGSSETEMAAGFARSADDINAFLDEILAETGLSADRLALVGFSQGSVMSMQIAPRRAEAIGGVVAFSGRMIAPEKLAAEAVSKPPVLLVHGDQDPVMPIAEMKAAGDALVGAGIETYAHVERGCAHSIAQDGFSVALSFLQDRLG</sequence>
<gene>
    <name evidence="4" type="ORF">CG50_08215</name>
</gene>
<dbReference type="AlphaFoldDB" id="A0A086XRP8"/>
<dbReference type="Proteomes" id="UP000028824">
    <property type="component" value="Unassembled WGS sequence"/>
</dbReference>
<dbReference type="GO" id="GO:0016787">
    <property type="term" value="F:hydrolase activity"/>
    <property type="evidence" value="ECO:0007669"/>
    <property type="project" value="UniProtKB-KW"/>
</dbReference>
<evidence type="ECO:0000313" key="5">
    <source>
        <dbReference type="Proteomes" id="UP000028824"/>
    </source>
</evidence>
<dbReference type="PANTHER" id="PTHR10655">
    <property type="entry name" value="LYSOPHOSPHOLIPASE-RELATED"/>
    <property type="match status" value="1"/>
</dbReference>
<dbReference type="SUPFAM" id="SSF53474">
    <property type="entry name" value="alpha/beta-Hydrolases"/>
    <property type="match status" value="1"/>
</dbReference>
<dbReference type="STRING" id="1105367.CG50_08215"/>
<name>A0A086XRP8_9RHOB</name>
<keyword evidence="5" id="KW-1185">Reference proteome</keyword>
<evidence type="ECO:0000256" key="2">
    <source>
        <dbReference type="ARBA" id="ARBA00022801"/>
    </source>
</evidence>
<dbReference type="RefSeq" id="WP_036639487.1">
    <property type="nucleotide sequence ID" value="NZ_CAXYYU010000067.1"/>
</dbReference>
<dbReference type="PANTHER" id="PTHR10655:SF17">
    <property type="entry name" value="LYSOPHOSPHOLIPASE-LIKE PROTEIN 1"/>
    <property type="match status" value="1"/>
</dbReference>
<dbReference type="InterPro" id="IPR029058">
    <property type="entry name" value="AB_hydrolase_fold"/>
</dbReference>
<proteinExistence type="inferred from homology"/>
<dbReference type="eggNOG" id="COG0400">
    <property type="taxonomic scope" value="Bacteria"/>
</dbReference>
<evidence type="ECO:0000313" key="4">
    <source>
        <dbReference type="EMBL" id="KFI24698.1"/>
    </source>
</evidence>
<dbReference type="Pfam" id="PF02230">
    <property type="entry name" value="Abhydrolase_2"/>
    <property type="match status" value="1"/>
</dbReference>
<keyword evidence="2" id="KW-0378">Hydrolase</keyword>
<feature type="domain" description="Phospholipase/carboxylesterase/thioesterase" evidence="3">
    <location>
        <begin position="13"/>
        <end position="215"/>
    </location>
</feature>
<reference evidence="4 5" key="1">
    <citation type="submission" date="2014-03" db="EMBL/GenBank/DDBJ databases">
        <title>Genome of Paenirhodobacter enshiensis DW2-9.</title>
        <authorList>
            <person name="Wang D."/>
            <person name="Wang G."/>
        </authorList>
    </citation>
    <scope>NUCLEOTIDE SEQUENCE [LARGE SCALE GENOMIC DNA]</scope>
    <source>
        <strain evidence="4 5">DW2-9</strain>
    </source>
</reference>